<dbReference type="InterPro" id="IPR032465">
    <property type="entry name" value="ACMSD"/>
</dbReference>
<keyword evidence="2 3" id="KW-0456">Lyase</keyword>
<dbReference type="GO" id="GO:0005829">
    <property type="term" value="C:cytosol"/>
    <property type="evidence" value="ECO:0007669"/>
    <property type="project" value="TreeGrafter"/>
</dbReference>
<dbReference type="InterPro" id="IPR006680">
    <property type="entry name" value="Amidohydro-rel"/>
</dbReference>
<dbReference type="Gene3D" id="3.20.20.140">
    <property type="entry name" value="Metal-dependent hydrolases"/>
    <property type="match status" value="1"/>
</dbReference>
<dbReference type="PANTHER" id="PTHR21240">
    <property type="entry name" value="2-AMINO-3-CARBOXYLMUCONATE-6-SEMIALDEHYDE DECARBOXYLASE"/>
    <property type="match status" value="1"/>
</dbReference>
<dbReference type="GO" id="GO:0019748">
    <property type="term" value="P:secondary metabolic process"/>
    <property type="evidence" value="ECO:0007669"/>
    <property type="project" value="TreeGrafter"/>
</dbReference>
<dbReference type="STRING" id="945553.A0A0D2P723"/>
<accession>A0A0D2P723</accession>
<dbReference type="SUPFAM" id="SSF51556">
    <property type="entry name" value="Metallo-dependent hydrolases"/>
    <property type="match status" value="1"/>
</dbReference>
<keyword evidence="7" id="KW-1185">Reference proteome</keyword>
<name>A0A0D2P723_HYPSF</name>
<proteinExistence type="inferred from homology"/>
<feature type="signal peptide" evidence="4">
    <location>
        <begin position="1"/>
        <end position="22"/>
    </location>
</feature>
<organism evidence="6 7">
    <name type="scientific">Hypholoma sublateritium (strain FD-334 SS-4)</name>
    <dbReference type="NCBI Taxonomy" id="945553"/>
    <lineage>
        <taxon>Eukaryota</taxon>
        <taxon>Fungi</taxon>
        <taxon>Dikarya</taxon>
        <taxon>Basidiomycota</taxon>
        <taxon>Agaricomycotina</taxon>
        <taxon>Agaricomycetes</taxon>
        <taxon>Agaricomycetidae</taxon>
        <taxon>Agaricales</taxon>
        <taxon>Agaricineae</taxon>
        <taxon>Strophariaceae</taxon>
        <taxon>Hypholoma</taxon>
    </lineage>
</organism>
<feature type="domain" description="Amidohydrolase-related" evidence="5">
    <location>
        <begin position="82"/>
        <end position="389"/>
    </location>
</feature>
<feature type="chain" id="PRO_5002265710" description="Amidohydrolase-related domain-containing protein" evidence="4">
    <location>
        <begin position="23"/>
        <end position="394"/>
    </location>
</feature>
<comment type="similarity">
    <text evidence="3">Belongs to the metallo-dependent hydrolases superfamily.</text>
</comment>
<reference evidence="7" key="1">
    <citation type="submission" date="2014-04" db="EMBL/GenBank/DDBJ databases">
        <title>Evolutionary Origins and Diversification of the Mycorrhizal Mutualists.</title>
        <authorList>
            <consortium name="DOE Joint Genome Institute"/>
            <consortium name="Mycorrhizal Genomics Consortium"/>
            <person name="Kohler A."/>
            <person name="Kuo A."/>
            <person name="Nagy L.G."/>
            <person name="Floudas D."/>
            <person name="Copeland A."/>
            <person name="Barry K.W."/>
            <person name="Cichocki N."/>
            <person name="Veneault-Fourrey C."/>
            <person name="LaButti K."/>
            <person name="Lindquist E.A."/>
            <person name="Lipzen A."/>
            <person name="Lundell T."/>
            <person name="Morin E."/>
            <person name="Murat C."/>
            <person name="Riley R."/>
            <person name="Ohm R."/>
            <person name="Sun H."/>
            <person name="Tunlid A."/>
            <person name="Henrissat B."/>
            <person name="Grigoriev I.V."/>
            <person name="Hibbett D.S."/>
            <person name="Martin F."/>
        </authorList>
    </citation>
    <scope>NUCLEOTIDE SEQUENCE [LARGE SCALE GENOMIC DNA]</scope>
    <source>
        <strain evidence="7">FD-334 SS-4</strain>
    </source>
</reference>
<dbReference type="OMA" id="FEGRYLG"/>
<protein>
    <recommendedName>
        <fullName evidence="5">Amidohydrolase-related domain-containing protein</fullName>
    </recommendedName>
</protein>
<evidence type="ECO:0000256" key="2">
    <source>
        <dbReference type="ARBA" id="ARBA00023239"/>
    </source>
</evidence>
<evidence type="ECO:0000313" key="6">
    <source>
        <dbReference type="EMBL" id="KJA26744.1"/>
    </source>
</evidence>
<dbReference type="PANTHER" id="PTHR21240:SF32">
    <property type="entry name" value="AMIDOHYDROLASE-RELATED DOMAIN-CONTAINING PROTEIN"/>
    <property type="match status" value="1"/>
</dbReference>
<sequence>MKTSTILTHVTFLVAAASVAHAQDSNATATIIAAATADSIDLTILNIFDTAIAEIEDVYDTAPITTRNVGRIGRRATPDNIVDVHAHFVPAWYKAIYPNVGGSEVPDWTMAAQLAFMAGQGISRALFSFSTPGPNVYPGNKILTVALARLMNEQAAAYCRAYPGTFNFYAQVPFPYTTEAIREAEYAITKLGAIGIWVQSNTEGIYLGDATLKSFFQAFNNFSQRPILYVHPAVPVLRINNVLVDANPTTYIDGKIEFYFETARTIMDLTLTQTIHNFTNINYVIPHVGGAYPSTVDRILKSYPTIYDSSFAIYDTRFWWDSAGPTYAHQVSGLLGMGVPKSQLLYGTDFPYAPLAPQAGSLAAVKASPLFTADEKTAIFSGNVRTLFGSIISW</sequence>
<dbReference type="AlphaFoldDB" id="A0A0D2P723"/>
<evidence type="ECO:0000259" key="5">
    <source>
        <dbReference type="Pfam" id="PF04909"/>
    </source>
</evidence>
<evidence type="ECO:0000256" key="4">
    <source>
        <dbReference type="SAM" id="SignalP"/>
    </source>
</evidence>
<gene>
    <name evidence="6" type="ORF">HYPSUDRAFT_35893</name>
</gene>
<dbReference type="Proteomes" id="UP000054270">
    <property type="component" value="Unassembled WGS sequence"/>
</dbReference>
<evidence type="ECO:0000256" key="1">
    <source>
        <dbReference type="ARBA" id="ARBA00022793"/>
    </source>
</evidence>
<dbReference type="GO" id="GO:0016787">
    <property type="term" value="F:hydrolase activity"/>
    <property type="evidence" value="ECO:0007669"/>
    <property type="project" value="InterPro"/>
</dbReference>
<dbReference type="InterPro" id="IPR032466">
    <property type="entry name" value="Metal_Hydrolase"/>
</dbReference>
<evidence type="ECO:0000256" key="3">
    <source>
        <dbReference type="RuleBase" id="RU366045"/>
    </source>
</evidence>
<dbReference type="GO" id="GO:0016831">
    <property type="term" value="F:carboxy-lyase activity"/>
    <property type="evidence" value="ECO:0007669"/>
    <property type="project" value="UniProtKB-KW"/>
</dbReference>
<keyword evidence="4" id="KW-0732">Signal</keyword>
<dbReference type="Pfam" id="PF04909">
    <property type="entry name" value="Amidohydro_2"/>
    <property type="match status" value="1"/>
</dbReference>
<evidence type="ECO:0000313" key="7">
    <source>
        <dbReference type="Proteomes" id="UP000054270"/>
    </source>
</evidence>
<dbReference type="EMBL" id="KN817526">
    <property type="protein sequence ID" value="KJA26744.1"/>
    <property type="molecule type" value="Genomic_DNA"/>
</dbReference>
<keyword evidence="1 3" id="KW-0210">Decarboxylase</keyword>
<dbReference type="OrthoDB" id="2832284at2759"/>